<dbReference type="GO" id="GO:0005576">
    <property type="term" value="C:extracellular region"/>
    <property type="evidence" value="ECO:0007669"/>
    <property type="project" value="UniProtKB-SubCell"/>
</dbReference>
<dbReference type="OrthoDB" id="5976811at2759"/>
<dbReference type="InterPro" id="IPR010850">
    <property type="entry name" value="Neuroparsin"/>
</dbReference>
<dbReference type="PROSITE" id="PS51323">
    <property type="entry name" value="IGFBP_N_2"/>
    <property type="match status" value="1"/>
</dbReference>
<keyword evidence="3" id="KW-0732">Signal</keyword>
<protein>
    <submittedName>
        <fullName evidence="7">Single insulin-like growth factor-binding domain protein-2</fullName>
    </submittedName>
</protein>
<comment type="caution">
    <text evidence="7">The sequence shown here is derived from an EMBL/GenBank/DDBJ whole genome shotgun (WGS) entry which is preliminary data.</text>
</comment>
<keyword evidence="5" id="KW-0472">Membrane</keyword>
<dbReference type="Gene3D" id="4.10.40.20">
    <property type="match status" value="1"/>
</dbReference>
<reference evidence="7" key="1">
    <citation type="submission" date="2020-07" db="EMBL/GenBank/DDBJ databases">
        <title>Multicomponent nature underlies the extraordinary mechanical properties of spider dragline silk.</title>
        <authorList>
            <person name="Kono N."/>
            <person name="Nakamura H."/>
            <person name="Mori M."/>
            <person name="Yoshida Y."/>
            <person name="Ohtoshi R."/>
            <person name="Malay A.D."/>
            <person name="Moran D.A.P."/>
            <person name="Tomita M."/>
            <person name="Numata K."/>
            <person name="Arakawa K."/>
        </authorList>
    </citation>
    <scope>NUCLEOTIDE SEQUENCE</scope>
</reference>
<evidence type="ECO:0000256" key="4">
    <source>
        <dbReference type="ARBA" id="ARBA00023157"/>
    </source>
</evidence>
<comment type="subcellular location">
    <subcellularLocation>
        <location evidence="1">Secreted</location>
    </subcellularLocation>
</comment>
<feature type="domain" description="IGFBP N-terminal" evidence="6">
    <location>
        <begin position="59"/>
        <end position="134"/>
    </location>
</feature>
<evidence type="ECO:0000259" key="6">
    <source>
        <dbReference type="PROSITE" id="PS51323"/>
    </source>
</evidence>
<dbReference type="InterPro" id="IPR009030">
    <property type="entry name" value="Growth_fac_rcpt_cys_sf"/>
</dbReference>
<evidence type="ECO:0000313" key="8">
    <source>
        <dbReference type="Proteomes" id="UP000887116"/>
    </source>
</evidence>
<dbReference type="SUPFAM" id="SSF57184">
    <property type="entry name" value="Growth factor receptor domain"/>
    <property type="match status" value="1"/>
</dbReference>
<sequence>MKPRQQFDNGYIVSWINSTTGVFGAAMGQMSETVMMLIFHLCGILLIAISLTAASDDDRDALCSEIECEDYDCVEVDECEFGEVPDVCECCYTCAKGPGESCGGMFDLAGTCAWGYACQPHPKYPQLPGICVKY</sequence>
<dbReference type="Proteomes" id="UP000887116">
    <property type="component" value="Unassembled WGS sequence"/>
</dbReference>
<dbReference type="GO" id="GO:0005520">
    <property type="term" value="F:insulin-like growth factor binding"/>
    <property type="evidence" value="ECO:0007669"/>
    <property type="project" value="InterPro"/>
</dbReference>
<dbReference type="AlphaFoldDB" id="A0A8X6LEZ2"/>
<evidence type="ECO:0000256" key="5">
    <source>
        <dbReference type="SAM" id="Phobius"/>
    </source>
</evidence>
<dbReference type="Pfam" id="PF07327">
    <property type="entry name" value="Neuroparsin"/>
    <property type="match status" value="1"/>
</dbReference>
<proteinExistence type="predicted"/>
<dbReference type="EMBL" id="BMAO01035794">
    <property type="protein sequence ID" value="GFR06012.1"/>
    <property type="molecule type" value="Genomic_DNA"/>
</dbReference>
<name>A0A8X6LEZ2_TRICU</name>
<keyword evidence="5" id="KW-0812">Transmembrane</keyword>
<dbReference type="PANTHER" id="PTHR14186:SF20">
    <property type="entry name" value="CYSTEINE-RICH MOTOR NEURON 1 PROTEIN-LIKE"/>
    <property type="match status" value="1"/>
</dbReference>
<evidence type="ECO:0000256" key="1">
    <source>
        <dbReference type="ARBA" id="ARBA00004613"/>
    </source>
</evidence>
<evidence type="ECO:0000313" key="7">
    <source>
        <dbReference type="EMBL" id="GFR06012.1"/>
    </source>
</evidence>
<evidence type="ECO:0000256" key="3">
    <source>
        <dbReference type="ARBA" id="ARBA00022729"/>
    </source>
</evidence>
<keyword evidence="2" id="KW-0964">Secreted</keyword>
<feature type="transmembrane region" description="Helical" evidence="5">
    <location>
        <begin position="12"/>
        <end position="28"/>
    </location>
</feature>
<organism evidence="7 8">
    <name type="scientific">Trichonephila clavata</name>
    <name type="common">Joro spider</name>
    <name type="synonym">Nephila clavata</name>
    <dbReference type="NCBI Taxonomy" id="2740835"/>
    <lineage>
        <taxon>Eukaryota</taxon>
        <taxon>Metazoa</taxon>
        <taxon>Ecdysozoa</taxon>
        <taxon>Arthropoda</taxon>
        <taxon>Chelicerata</taxon>
        <taxon>Arachnida</taxon>
        <taxon>Araneae</taxon>
        <taxon>Araneomorphae</taxon>
        <taxon>Entelegynae</taxon>
        <taxon>Araneoidea</taxon>
        <taxon>Nephilidae</taxon>
        <taxon>Trichonephila</taxon>
    </lineage>
</organism>
<dbReference type="PANTHER" id="PTHR14186">
    <property type="entry name" value="INSULIN-LIKE GROWTH FACTOR BINDING PROTEIN-RELATED"/>
    <property type="match status" value="1"/>
</dbReference>
<keyword evidence="4" id="KW-1015">Disulfide bond</keyword>
<feature type="transmembrane region" description="Helical" evidence="5">
    <location>
        <begin position="34"/>
        <end position="54"/>
    </location>
</feature>
<keyword evidence="8" id="KW-1185">Reference proteome</keyword>
<keyword evidence="5" id="KW-1133">Transmembrane helix</keyword>
<dbReference type="InterPro" id="IPR011390">
    <property type="entry name" value="IGFBP_rP_mac25"/>
</dbReference>
<evidence type="ECO:0000256" key="2">
    <source>
        <dbReference type="ARBA" id="ARBA00022525"/>
    </source>
</evidence>
<dbReference type="GO" id="GO:0001558">
    <property type="term" value="P:regulation of cell growth"/>
    <property type="evidence" value="ECO:0007669"/>
    <property type="project" value="InterPro"/>
</dbReference>
<dbReference type="GO" id="GO:0009966">
    <property type="term" value="P:regulation of signal transduction"/>
    <property type="evidence" value="ECO:0007669"/>
    <property type="project" value="TreeGrafter"/>
</dbReference>
<gene>
    <name evidence="7" type="primary">NCL1_29990</name>
    <name evidence="7" type="ORF">TNCT_590741</name>
</gene>
<dbReference type="InterPro" id="IPR000867">
    <property type="entry name" value="IGFBP-like"/>
</dbReference>
<accession>A0A8X6LEZ2</accession>